<dbReference type="AlphaFoldDB" id="A0A6N8I3V1"/>
<dbReference type="Pfam" id="PF02153">
    <property type="entry name" value="PDH_N"/>
    <property type="match status" value="1"/>
</dbReference>
<dbReference type="PROSITE" id="PS51176">
    <property type="entry name" value="PDH_ADH"/>
    <property type="match status" value="1"/>
</dbReference>
<comment type="pathway">
    <text evidence="3">Amino-acid biosynthesis.</text>
</comment>
<dbReference type="PANTHER" id="PTHR21363:SF0">
    <property type="entry name" value="PREPHENATE DEHYDROGENASE [NADP(+)]"/>
    <property type="match status" value="1"/>
</dbReference>
<dbReference type="InterPro" id="IPR008927">
    <property type="entry name" value="6-PGluconate_DH-like_C_sf"/>
</dbReference>
<dbReference type="InterPro" id="IPR050812">
    <property type="entry name" value="Preph/Arog_dehydrog"/>
</dbReference>
<keyword evidence="6" id="KW-1185">Reference proteome</keyword>
<evidence type="ECO:0000313" key="5">
    <source>
        <dbReference type="EMBL" id="MVB12649.1"/>
    </source>
</evidence>
<dbReference type="GO" id="GO:0006571">
    <property type="term" value="P:tyrosine biosynthetic process"/>
    <property type="evidence" value="ECO:0007669"/>
    <property type="project" value="InterPro"/>
</dbReference>
<dbReference type="SUPFAM" id="SSF51735">
    <property type="entry name" value="NAD(P)-binding Rossmann-fold domains"/>
    <property type="match status" value="1"/>
</dbReference>
<dbReference type="Gene3D" id="3.40.50.720">
    <property type="entry name" value="NAD(P)-binding Rossmann-like Domain"/>
    <property type="match status" value="1"/>
</dbReference>
<dbReference type="EMBL" id="VWXL01000100">
    <property type="protein sequence ID" value="MVB12649.1"/>
    <property type="molecule type" value="Genomic_DNA"/>
</dbReference>
<name>A0A6N8I3V1_9FIRM</name>
<dbReference type="InterPro" id="IPR036291">
    <property type="entry name" value="NAD(P)-bd_dom_sf"/>
</dbReference>
<dbReference type="EC" id="1.3.1.43" evidence="5"/>
<dbReference type="GO" id="GO:0004665">
    <property type="term" value="F:prephenate dehydrogenase (NADP+) activity"/>
    <property type="evidence" value="ECO:0007669"/>
    <property type="project" value="InterPro"/>
</dbReference>
<evidence type="ECO:0000256" key="2">
    <source>
        <dbReference type="ARBA" id="ARBA00023002"/>
    </source>
</evidence>
<organism evidence="5 6">
    <name type="scientific">Caproicibacter fermentans</name>
    <dbReference type="NCBI Taxonomy" id="2576756"/>
    <lineage>
        <taxon>Bacteria</taxon>
        <taxon>Bacillati</taxon>
        <taxon>Bacillota</taxon>
        <taxon>Clostridia</taxon>
        <taxon>Eubacteriales</taxon>
        <taxon>Acutalibacteraceae</taxon>
        <taxon>Caproicibacter</taxon>
    </lineage>
</organism>
<feature type="domain" description="Prephenate/arogenate dehydrogenase" evidence="4">
    <location>
        <begin position="3"/>
        <end position="279"/>
    </location>
</feature>
<evidence type="ECO:0000313" key="6">
    <source>
        <dbReference type="Proteomes" id="UP000469440"/>
    </source>
</evidence>
<dbReference type="Proteomes" id="UP000469440">
    <property type="component" value="Unassembled WGS sequence"/>
</dbReference>
<comment type="caution">
    <text evidence="5">The sequence shown here is derived from an EMBL/GenBank/DDBJ whole genome shotgun (WGS) entry which is preliminary data.</text>
</comment>
<dbReference type="OrthoDB" id="9802008at2"/>
<dbReference type="Pfam" id="PF20463">
    <property type="entry name" value="PDH_C"/>
    <property type="match status" value="1"/>
</dbReference>
<reference evidence="5 6" key="1">
    <citation type="submission" date="2019-09" db="EMBL/GenBank/DDBJ databases">
        <title>Genome sequence of Clostridium sp. EA1.</title>
        <authorList>
            <person name="Poehlein A."/>
            <person name="Bengelsdorf F.R."/>
            <person name="Daniel R."/>
        </authorList>
    </citation>
    <scope>NUCLEOTIDE SEQUENCE [LARGE SCALE GENOMIC DNA]</scope>
    <source>
        <strain evidence="5 6">EA1</strain>
    </source>
</reference>
<accession>A0A6N8I3V1</accession>
<evidence type="ECO:0000256" key="3">
    <source>
        <dbReference type="ARBA" id="ARBA00029440"/>
    </source>
</evidence>
<dbReference type="GO" id="GO:0047794">
    <property type="term" value="F:cyclohexadienyl dehydrogenase activity"/>
    <property type="evidence" value="ECO:0007669"/>
    <property type="project" value="UniProtKB-EC"/>
</dbReference>
<sequence length="279" mass="29740">MNQKIVVAGLGLIGGSLAKAFRKYSDCRVTGIDSDPGVIDAALQCGAIRRQATPEDLNAADLVFLCLYPQADIDFLKEHASALRPGCIVTDVCGVKSFLSPRLSEIAEKHGLIYIGGHPMAGKEKGGFANSDADLFSGASYLLVPCGAPRGAVDLMTAVAVELGFGGTVVTTPEEHDREIAFTSQLPHALACAYVKSPRCPGHAGFSAGSYRDVSRVASVNESMWAELFLDNREALTEELDTLMGNLREIRDAVGSNDAEALRCLLREGRLIKERLGEA</sequence>
<dbReference type="RefSeq" id="WP_156991277.1">
    <property type="nucleotide sequence ID" value="NZ_VWXL01000100.1"/>
</dbReference>
<proteinExistence type="inferred from homology"/>
<dbReference type="SUPFAM" id="SSF48179">
    <property type="entry name" value="6-phosphogluconate dehydrogenase C-terminal domain-like"/>
    <property type="match status" value="1"/>
</dbReference>
<gene>
    <name evidence="5" type="primary">tyrC</name>
    <name evidence="5" type="ORF">CAFE_33910</name>
</gene>
<comment type="similarity">
    <text evidence="1">Belongs to the prephenate/arogenate dehydrogenase family.</text>
</comment>
<keyword evidence="2 5" id="KW-0560">Oxidoreductase</keyword>
<dbReference type="GO" id="GO:0070403">
    <property type="term" value="F:NAD+ binding"/>
    <property type="evidence" value="ECO:0007669"/>
    <property type="project" value="InterPro"/>
</dbReference>
<dbReference type="InterPro" id="IPR003099">
    <property type="entry name" value="Prephen_DH"/>
</dbReference>
<protein>
    <submittedName>
        <fullName evidence="5">Cyclohexadienyl dehydrogenase</fullName>
        <ecNumber evidence="5">1.3.1.43</ecNumber>
    </submittedName>
</protein>
<dbReference type="PANTHER" id="PTHR21363">
    <property type="entry name" value="PREPHENATE DEHYDROGENASE"/>
    <property type="match status" value="1"/>
</dbReference>
<dbReference type="InterPro" id="IPR046826">
    <property type="entry name" value="PDH_N"/>
</dbReference>
<evidence type="ECO:0000259" key="4">
    <source>
        <dbReference type="PROSITE" id="PS51176"/>
    </source>
</evidence>
<dbReference type="GO" id="GO:0008977">
    <property type="term" value="F:prephenate dehydrogenase (NAD+) activity"/>
    <property type="evidence" value="ECO:0007669"/>
    <property type="project" value="InterPro"/>
</dbReference>
<evidence type="ECO:0000256" key="1">
    <source>
        <dbReference type="ARBA" id="ARBA00007964"/>
    </source>
</evidence>
<dbReference type="Gene3D" id="1.10.3660.10">
    <property type="entry name" value="6-phosphogluconate dehydrogenase C-terminal like domain"/>
    <property type="match status" value="1"/>
</dbReference>
<dbReference type="InterPro" id="IPR046825">
    <property type="entry name" value="PDH_C"/>
</dbReference>